<dbReference type="EMBL" id="LS483470">
    <property type="protein sequence ID" value="SQI41638.1"/>
    <property type="molecule type" value="Genomic_DNA"/>
</dbReference>
<dbReference type="GO" id="GO:0003700">
    <property type="term" value="F:DNA-binding transcription factor activity"/>
    <property type="evidence" value="ECO:0007669"/>
    <property type="project" value="InterPro"/>
</dbReference>
<dbReference type="InterPro" id="IPR049874">
    <property type="entry name" value="ROK_cs"/>
</dbReference>
<dbReference type="Proteomes" id="UP000249005">
    <property type="component" value="Chromosome 1"/>
</dbReference>
<dbReference type="Pfam" id="PF01047">
    <property type="entry name" value="MarR"/>
    <property type="match status" value="1"/>
</dbReference>
<evidence type="ECO:0000313" key="7">
    <source>
        <dbReference type="EMBL" id="SQI41638.1"/>
    </source>
</evidence>
<evidence type="ECO:0000313" key="8">
    <source>
        <dbReference type="Proteomes" id="UP000249005"/>
    </source>
</evidence>
<dbReference type="FunFam" id="1.10.10.10:FF:000045">
    <property type="entry name" value="ROK family transcriptional regulator"/>
    <property type="match status" value="1"/>
</dbReference>
<dbReference type="KEGG" id="lri:NCTC12151_02220"/>
<keyword evidence="3" id="KW-0238">DNA-binding</keyword>
<evidence type="ECO:0000256" key="1">
    <source>
        <dbReference type="ARBA" id="ARBA00006479"/>
    </source>
</evidence>
<name>A0A2X4V0H2_9GAMM</name>
<gene>
    <name evidence="7" type="primary">mlc_2</name>
    <name evidence="7" type="ORF">NCTC12151_02220</name>
</gene>
<dbReference type="RefSeq" id="WP_111740705.1">
    <property type="nucleotide sequence ID" value="NZ_LR698987.1"/>
</dbReference>
<dbReference type="Gene3D" id="3.30.420.40">
    <property type="match status" value="2"/>
</dbReference>
<keyword evidence="4" id="KW-0804">Transcription</keyword>
<sequence>MTTDGQIGNIDLVKQLNGAVVYRLIDQQGPISRIQIAELSQLAPASITKITRQLLERGLIKEVEQQASTGGRRAVSIVSEYRHFHSIAVRLGRNNATVALYNLGGKALAEEHYTLPERTQSELETSLIEAISRFIDAYSSKIRELIAIAVSLPGLVDPESGVVKYMPHISVANWSLGQVLKERFNVSCFIGHDIRSLALAEHYFGATKDCEDSMLVRIHRGTGAGFIINGQIFLGKNRNVGELGHIQIDPLGERCYCGNFGCLETVATNSAIEQRVRRLLNQGYASRLTPNDCTISSICKAANKGDELAINVIDDVGRQLGKVISQAVNLFNPQKVVIAGDIIEAQKVLVNAIQRCIDHQVLPNFRQNLPVVTTLLDHRSAIGSFALVKRAMLNGSLLQQLLGDSAD</sequence>
<dbReference type="FunFam" id="3.30.420.40:FF:000059">
    <property type="entry name" value="N-acetylglucosamine operon transcriptional repressor"/>
    <property type="match status" value="1"/>
</dbReference>
<evidence type="ECO:0000256" key="3">
    <source>
        <dbReference type="ARBA" id="ARBA00023125"/>
    </source>
</evidence>
<accession>A0A2X4V0H2</accession>
<dbReference type="InterPro" id="IPR000600">
    <property type="entry name" value="ROK"/>
</dbReference>
<feature type="domain" description="HTH marR-type" evidence="6">
    <location>
        <begin position="23"/>
        <end position="61"/>
    </location>
</feature>
<keyword evidence="8" id="KW-1185">Reference proteome</keyword>
<dbReference type="AlphaFoldDB" id="A0A2X4V0H2"/>
<comment type="similarity">
    <text evidence="1">Belongs to the ROK (NagC/XylR) family.</text>
</comment>
<dbReference type="GO" id="GO:0003677">
    <property type="term" value="F:DNA binding"/>
    <property type="evidence" value="ECO:0007669"/>
    <property type="project" value="UniProtKB-KW"/>
</dbReference>
<dbReference type="InterPro" id="IPR036388">
    <property type="entry name" value="WH-like_DNA-bd_sf"/>
</dbReference>
<evidence type="ECO:0000256" key="5">
    <source>
        <dbReference type="ARBA" id="ARBA00023277"/>
    </source>
</evidence>
<dbReference type="PANTHER" id="PTHR18964">
    <property type="entry name" value="ROK (REPRESSOR, ORF, KINASE) FAMILY"/>
    <property type="match status" value="1"/>
</dbReference>
<dbReference type="SUPFAM" id="SSF46785">
    <property type="entry name" value="Winged helix' DNA-binding domain"/>
    <property type="match status" value="1"/>
</dbReference>
<protein>
    <submittedName>
        <fullName evidence="7">Making large colonies protein</fullName>
    </submittedName>
</protein>
<reference evidence="7 8" key="1">
    <citation type="submission" date="2018-06" db="EMBL/GenBank/DDBJ databases">
        <authorList>
            <consortium name="Pathogen Informatics"/>
            <person name="Doyle S."/>
        </authorList>
    </citation>
    <scope>NUCLEOTIDE SEQUENCE [LARGE SCALE GENOMIC DNA]</scope>
    <source>
        <strain evidence="7 8">NCTC12151</strain>
    </source>
</reference>
<organism evidence="7 8">
    <name type="scientific">Leminorella richardii</name>
    <dbReference type="NCBI Taxonomy" id="158841"/>
    <lineage>
        <taxon>Bacteria</taxon>
        <taxon>Pseudomonadati</taxon>
        <taxon>Pseudomonadota</taxon>
        <taxon>Gammaproteobacteria</taxon>
        <taxon>Enterobacterales</taxon>
        <taxon>Budviciaceae</taxon>
        <taxon>Leminorella</taxon>
    </lineage>
</organism>
<dbReference type="OrthoDB" id="3189808at2"/>
<dbReference type="InterPro" id="IPR000835">
    <property type="entry name" value="HTH_MarR-typ"/>
</dbReference>
<dbReference type="SUPFAM" id="SSF53067">
    <property type="entry name" value="Actin-like ATPase domain"/>
    <property type="match status" value="1"/>
</dbReference>
<dbReference type="InterPro" id="IPR036390">
    <property type="entry name" value="WH_DNA-bd_sf"/>
</dbReference>
<dbReference type="PROSITE" id="PS01125">
    <property type="entry name" value="ROK"/>
    <property type="match status" value="1"/>
</dbReference>
<dbReference type="Gene3D" id="1.10.10.10">
    <property type="entry name" value="Winged helix-like DNA-binding domain superfamily/Winged helix DNA-binding domain"/>
    <property type="match status" value="1"/>
</dbReference>
<proteinExistence type="inferred from homology"/>
<dbReference type="Pfam" id="PF00480">
    <property type="entry name" value="ROK"/>
    <property type="match status" value="1"/>
</dbReference>
<evidence type="ECO:0000259" key="6">
    <source>
        <dbReference type="Pfam" id="PF01047"/>
    </source>
</evidence>
<dbReference type="PANTHER" id="PTHR18964:SF175">
    <property type="entry name" value="N-ACETYLGLUCOSAMINE REPRESSOR"/>
    <property type="match status" value="1"/>
</dbReference>
<evidence type="ECO:0000256" key="2">
    <source>
        <dbReference type="ARBA" id="ARBA00023015"/>
    </source>
</evidence>
<keyword evidence="5" id="KW-0119">Carbohydrate metabolism</keyword>
<dbReference type="InterPro" id="IPR043129">
    <property type="entry name" value="ATPase_NBD"/>
</dbReference>
<evidence type="ECO:0000256" key="4">
    <source>
        <dbReference type="ARBA" id="ARBA00023163"/>
    </source>
</evidence>
<keyword evidence="2" id="KW-0805">Transcription regulation</keyword>